<dbReference type="SUPFAM" id="SSF53850">
    <property type="entry name" value="Periplasmic binding protein-like II"/>
    <property type="match status" value="1"/>
</dbReference>
<keyword evidence="3" id="KW-0238">DNA-binding</keyword>
<dbReference type="InterPro" id="IPR005119">
    <property type="entry name" value="LysR_subst-bd"/>
</dbReference>
<dbReference type="Pfam" id="PF03466">
    <property type="entry name" value="LysR_substrate"/>
    <property type="match status" value="1"/>
</dbReference>
<dbReference type="PANTHER" id="PTHR30537">
    <property type="entry name" value="HTH-TYPE TRANSCRIPTIONAL REGULATOR"/>
    <property type="match status" value="1"/>
</dbReference>
<proteinExistence type="inferred from homology"/>
<evidence type="ECO:0000256" key="3">
    <source>
        <dbReference type="ARBA" id="ARBA00023125"/>
    </source>
</evidence>
<dbReference type="InterPro" id="IPR058163">
    <property type="entry name" value="LysR-type_TF_proteobact-type"/>
</dbReference>
<dbReference type="SUPFAM" id="SSF46785">
    <property type="entry name" value="Winged helix' DNA-binding domain"/>
    <property type="match status" value="1"/>
</dbReference>
<dbReference type="RefSeq" id="WP_255390789.1">
    <property type="nucleotide sequence ID" value="NZ_CP101509.1"/>
</dbReference>
<evidence type="ECO:0000256" key="1">
    <source>
        <dbReference type="ARBA" id="ARBA00009437"/>
    </source>
</evidence>
<feature type="domain" description="HTH lysR-type" evidence="5">
    <location>
        <begin position="5"/>
        <end position="62"/>
    </location>
</feature>
<evidence type="ECO:0000313" key="6">
    <source>
        <dbReference type="EMBL" id="UTV29472.1"/>
    </source>
</evidence>
<evidence type="ECO:0000259" key="5">
    <source>
        <dbReference type="PROSITE" id="PS50931"/>
    </source>
</evidence>
<sequence>MKKLVPLKSIYAFVAVAETGSMTDAAEVLYVSHSAVSQAIKALEAQLNRPLFRRVGRRVELNAAGRKYYRQVAPALTQIVEASESLAREASSNRLTLNMVNSLALHWWIPRVPDFQQAAPQIDVRISTLNHVFDLEQEGVDVALIHGQPEDWPGYHCEKLGDDALIMVCSPHLLAQPQESPQQLLSRYPPIYVANPRRQDDWQLWCQASEVSVPSSQKNLTFNTSVQAVQATIRQLGILITHQQFVRDEIELGMLVQVGQAVVHPQRHFYLVCPPDRLKQESVQVLRNWLRGEFSRG</sequence>
<evidence type="ECO:0000256" key="4">
    <source>
        <dbReference type="ARBA" id="ARBA00023163"/>
    </source>
</evidence>
<dbReference type="InterPro" id="IPR000847">
    <property type="entry name" value="LysR_HTH_N"/>
</dbReference>
<accession>A0ABY5GLP1</accession>
<gene>
    <name evidence="6" type="ORF">NNL38_20860</name>
</gene>
<dbReference type="CDD" id="cd08432">
    <property type="entry name" value="PBP2_GcdR_TrpI_HvrB_AmpR_like"/>
    <property type="match status" value="1"/>
</dbReference>
<dbReference type="Pfam" id="PF00126">
    <property type="entry name" value="HTH_1"/>
    <property type="match status" value="1"/>
</dbReference>
<keyword evidence="4" id="KW-0804">Transcription</keyword>
<keyword evidence="2" id="KW-0805">Transcription regulation</keyword>
<dbReference type="Gene3D" id="3.40.190.10">
    <property type="entry name" value="Periplasmic binding protein-like II"/>
    <property type="match status" value="2"/>
</dbReference>
<evidence type="ECO:0000313" key="7">
    <source>
        <dbReference type="Proteomes" id="UP001057998"/>
    </source>
</evidence>
<comment type="similarity">
    <text evidence="1">Belongs to the LysR transcriptional regulatory family.</text>
</comment>
<dbReference type="PROSITE" id="PS50931">
    <property type="entry name" value="HTH_LYSR"/>
    <property type="match status" value="1"/>
</dbReference>
<dbReference type="EMBL" id="CP101509">
    <property type="protein sequence ID" value="UTV29472.1"/>
    <property type="molecule type" value="Genomic_DNA"/>
</dbReference>
<evidence type="ECO:0000256" key="2">
    <source>
        <dbReference type="ARBA" id="ARBA00023015"/>
    </source>
</evidence>
<dbReference type="PRINTS" id="PR00039">
    <property type="entry name" value="HTHLYSR"/>
</dbReference>
<dbReference type="InterPro" id="IPR036390">
    <property type="entry name" value="WH_DNA-bd_sf"/>
</dbReference>
<name>A0ABY5GLP1_9GAMM</name>
<protein>
    <submittedName>
        <fullName evidence="6">LysR substrate-binding domain-containing protein</fullName>
    </submittedName>
</protein>
<dbReference type="Proteomes" id="UP001057998">
    <property type="component" value="Chromosome 2"/>
</dbReference>
<dbReference type="Gene3D" id="1.10.10.10">
    <property type="entry name" value="Winged helix-like DNA-binding domain superfamily/Winged helix DNA-binding domain"/>
    <property type="match status" value="1"/>
</dbReference>
<dbReference type="PANTHER" id="PTHR30537:SF26">
    <property type="entry name" value="GLYCINE CLEAVAGE SYSTEM TRANSCRIPTIONAL ACTIVATOR"/>
    <property type="match status" value="1"/>
</dbReference>
<reference evidence="6" key="1">
    <citation type="submission" date="2022-07" db="EMBL/GenBank/DDBJ databases">
        <title>Genome sequencing of Photobacterium atrarenae GJH2-4.</title>
        <authorList>
            <person name="Park S.-J."/>
        </authorList>
    </citation>
    <scope>NUCLEOTIDE SEQUENCE</scope>
    <source>
        <strain evidence="6">GJH2-4</strain>
    </source>
</reference>
<organism evidence="6 7">
    <name type="scientific">Photobacterium atrarenae</name>
    <dbReference type="NCBI Taxonomy" id="865757"/>
    <lineage>
        <taxon>Bacteria</taxon>
        <taxon>Pseudomonadati</taxon>
        <taxon>Pseudomonadota</taxon>
        <taxon>Gammaproteobacteria</taxon>
        <taxon>Vibrionales</taxon>
        <taxon>Vibrionaceae</taxon>
        <taxon>Photobacterium</taxon>
    </lineage>
</organism>
<keyword evidence="7" id="KW-1185">Reference proteome</keyword>
<dbReference type="InterPro" id="IPR036388">
    <property type="entry name" value="WH-like_DNA-bd_sf"/>
</dbReference>